<organism evidence="2 3">
    <name type="scientific">Oikopleura dioica</name>
    <name type="common">Tunicate</name>
    <dbReference type="NCBI Taxonomy" id="34765"/>
    <lineage>
        <taxon>Eukaryota</taxon>
        <taxon>Metazoa</taxon>
        <taxon>Chordata</taxon>
        <taxon>Tunicata</taxon>
        <taxon>Appendicularia</taxon>
        <taxon>Copelata</taxon>
        <taxon>Oikopleuridae</taxon>
        <taxon>Oikopleura</taxon>
    </lineage>
</organism>
<feature type="chain" id="PRO_5045396831" evidence="1">
    <location>
        <begin position="20"/>
        <end position="148"/>
    </location>
</feature>
<evidence type="ECO:0000313" key="2">
    <source>
        <dbReference type="EMBL" id="CAG5109576.1"/>
    </source>
</evidence>
<proteinExistence type="predicted"/>
<name>A0ABN7T0H8_OIKDI</name>
<keyword evidence="3" id="KW-1185">Reference proteome</keyword>
<gene>
    <name evidence="2" type="ORF">OKIOD_LOCUS12861</name>
</gene>
<feature type="signal peptide" evidence="1">
    <location>
        <begin position="1"/>
        <end position="19"/>
    </location>
</feature>
<keyword evidence="1" id="KW-0732">Signal</keyword>
<dbReference type="Proteomes" id="UP001158576">
    <property type="component" value="Chromosome 2"/>
</dbReference>
<protein>
    <submittedName>
        <fullName evidence="2">Oidioi.mRNA.OKI2018_I69.chr2.g4096.t1.cds</fullName>
    </submittedName>
</protein>
<sequence length="148" mass="16927">MRVIAFSLLFAAYARVIREIEGSGEEQEARVSYHSKIHIKTPEQINAAFMQSLERTRINHERLMAKTRTDYEKFQEKMKNLRSNESVKAIEEGIKADLKTGLRTAQEKMQIESEGLEPSNPFEPIARTGIDLFSGLIDDVIVSINRDD</sequence>
<dbReference type="EMBL" id="OU015567">
    <property type="protein sequence ID" value="CAG5109576.1"/>
    <property type="molecule type" value="Genomic_DNA"/>
</dbReference>
<accession>A0ABN7T0H8</accession>
<evidence type="ECO:0000313" key="3">
    <source>
        <dbReference type="Proteomes" id="UP001158576"/>
    </source>
</evidence>
<reference evidence="2 3" key="1">
    <citation type="submission" date="2021-04" db="EMBL/GenBank/DDBJ databases">
        <authorList>
            <person name="Bliznina A."/>
        </authorList>
    </citation>
    <scope>NUCLEOTIDE SEQUENCE [LARGE SCALE GENOMIC DNA]</scope>
</reference>
<evidence type="ECO:0000256" key="1">
    <source>
        <dbReference type="SAM" id="SignalP"/>
    </source>
</evidence>